<dbReference type="Proteomes" id="UP000183988">
    <property type="component" value="Unassembled WGS sequence"/>
</dbReference>
<dbReference type="Pfam" id="PF07872">
    <property type="entry name" value="DUF1659"/>
    <property type="match status" value="1"/>
</dbReference>
<feature type="domain" description="DUF1659" evidence="1">
    <location>
        <begin position="2"/>
        <end position="71"/>
    </location>
</feature>
<evidence type="ECO:0000313" key="3">
    <source>
        <dbReference type="Proteomes" id="UP000183988"/>
    </source>
</evidence>
<gene>
    <name evidence="2" type="ORF">SAMN05216225_100414</name>
</gene>
<dbReference type="OrthoDB" id="48766at2"/>
<dbReference type="EMBL" id="FQVW01000004">
    <property type="protein sequence ID" value="SHF75432.1"/>
    <property type="molecule type" value="Genomic_DNA"/>
</dbReference>
<name>A0A1M5E8L9_9BACI</name>
<sequence>MAVADLKNSTLRLVFNVGNDINTGEPIYKTKSFSKVKTDATADQLYAVATAFASLTDIPLYNIERRDNLDIREA</sequence>
<organism evidence="2 3">
    <name type="scientific">Ornithinibacillus halophilus</name>
    <dbReference type="NCBI Taxonomy" id="930117"/>
    <lineage>
        <taxon>Bacteria</taxon>
        <taxon>Bacillati</taxon>
        <taxon>Bacillota</taxon>
        <taxon>Bacilli</taxon>
        <taxon>Bacillales</taxon>
        <taxon>Bacillaceae</taxon>
        <taxon>Ornithinibacillus</taxon>
    </lineage>
</organism>
<keyword evidence="3" id="KW-1185">Reference proteome</keyword>
<evidence type="ECO:0000259" key="1">
    <source>
        <dbReference type="Pfam" id="PF07872"/>
    </source>
</evidence>
<proteinExistence type="predicted"/>
<evidence type="ECO:0000313" key="2">
    <source>
        <dbReference type="EMBL" id="SHF75432.1"/>
    </source>
</evidence>
<accession>A0A1M5E8L9</accession>
<reference evidence="2 3" key="1">
    <citation type="submission" date="2016-11" db="EMBL/GenBank/DDBJ databases">
        <authorList>
            <person name="Jaros S."/>
            <person name="Januszkiewicz K."/>
            <person name="Wedrychowicz H."/>
        </authorList>
    </citation>
    <scope>NUCLEOTIDE SEQUENCE [LARGE SCALE GENOMIC DNA]</scope>
    <source>
        <strain evidence="2 3">IBRC-M 10683</strain>
    </source>
</reference>
<dbReference type="RefSeq" id="WP_072888221.1">
    <property type="nucleotide sequence ID" value="NZ_FQVW01000004.1"/>
</dbReference>
<dbReference type="STRING" id="930117.SAMN05216225_100414"/>
<dbReference type="InterPro" id="IPR012454">
    <property type="entry name" value="DUF1659"/>
</dbReference>
<dbReference type="AlphaFoldDB" id="A0A1M5E8L9"/>
<protein>
    <recommendedName>
        <fullName evidence="1">DUF1659 domain-containing protein</fullName>
    </recommendedName>
</protein>